<name>A0AAV4J8H2_9GAST</name>
<proteinExistence type="predicted"/>
<dbReference type="InterPro" id="IPR005018">
    <property type="entry name" value="DOMON_domain"/>
</dbReference>
<evidence type="ECO:0000256" key="1">
    <source>
        <dbReference type="SAM" id="MobiDB-lite"/>
    </source>
</evidence>
<dbReference type="PANTHER" id="PTHR46901">
    <property type="entry name" value="GH04942P"/>
    <property type="match status" value="1"/>
</dbReference>
<comment type="caution">
    <text evidence="4">The sequence shown here is derived from an EMBL/GenBank/DDBJ whole genome shotgun (WGS) entry which is preliminary data.</text>
</comment>
<dbReference type="Pfam" id="PF03351">
    <property type="entry name" value="DOMON"/>
    <property type="match status" value="3"/>
</dbReference>
<dbReference type="AlphaFoldDB" id="A0AAV4J8H2"/>
<protein>
    <submittedName>
        <fullName evidence="4">Cell surface glycoprotein 1</fullName>
    </submittedName>
</protein>
<reference evidence="4 5" key="1">
    <citation type="journal article" date="2021" name="Elife">
        <title>Chloroplast acquisition without the gene transfer in kleptoplastic sea slugs, Plakobranchus ocellatus.</title>
        <authorList>
            <person name="Maeda T."/>
            <person name="Takahashi S."/>
            <person name="Yoshida T."/>
            <person name="Shimamura S."/>
            <person name="Takaki Y."/>
            <person name="Nagai Y."/>
            <person name="Toyoda A."/>
            <person name="Suzuki Y."/>
            <person name="Arimoto A."/>
            <person name="Ishii H."/>
            <person name="Satoh N."/>
            <person name="Nishiyama T."/>
            <person name="Hasebe M."/>
            <person name="Maruyama T."/>
            <person name="Minagawa J."/>
            <person name="Obokata J."/>
            <person name="Shigenobu S."/>
        </authorList>
    </citation>
    <scope>NUCLEOTIDE SEQUENCE [LARGE SCALE GENOMIC DNA]</scope>
</reference>
<dbReference type="SMART" id="SM00664">
    <property type="entry name" value="DoH"/>
    <property type="match status" value="2"/>
</dbReference>
<dbReference type="PROSITE" id="PS50836">
    <property type="entry name" value="DOMON"/>
    <property type="match status" value="3"/>
</dbReference>
<dbReference type="SUPFAM" id="SSF49344">
    <property type="entry name" value="CBD9-like"/>
    <property type="match status" value="1"/>
</dbReference>
<dbReference type="Proteomes" id="UP000762676">
    <property type="component" value="Unassembled WGS sequence"/>
</dbReference>
<feature type="compositionally biased region" description="Polar residues" evidence="1">
    <location>
        <begin position="22"/>
        <end position="31"/>
    </location>
</feature>
<dbReference type="InterPro" id="IPR000082">
    <property type="entry name" value="SEA_dom"/>
</dbReference>
<feature type="compositionally biased region" description="Basic and acidic residues" evidence="1">
    <location>
        <begin position="80"/>
        <end position="100"/>
    </location>
</feature>
<accession>A0AAV4J8H2</accession>
<feature type="region of interest" description="Disordered" evidence="1">
    <location>
        <begin position="1"/>
        <end position="31"/>
    </location>
</feature>
<dbReference type="PANTHER" id="PTHR46901:SF2">
    <property type="entry name" value="GH04942P"/>
    <property type="match status" value="1"/>
</dbReference>
<dbReference type="PROSITE" id="PS50024">
    <property type="entry name" value="SEA"/>
    <property type="match status" value="1"/>
</dbReference>
<gene>
    <name evidence="4" type="ORF">ElyMa_001537800</name>
</gene>
<evidence type="ECO:0000259" key="2">
    <source>
        <dbReference type="PROSITE" id="PS50024"/>
    </source>
</evidence>
<feature type="domain" description="DOMON" evidence="3">
    <location>
        <begin position="1"/>
        <end position="71"/>
    </location>
</feature>
<dbReference type="Gene3D" id="2.60.40.1210">
    <property type="entry name" value="Cellobiose dehydrogenase, cytochrome domain"/>
    <property type="match status" value="1"/>
</dbReference>
<organism evidence="4 5">
    <name type="scientific">Elysia marginata</name>
    <dbReference type="NCBI Taxonomy" id="1093978"/>
    <lineage>
        <taxon>Eukaryota</taxon>
        <taxon>Metazoa</taxon>
        <taxon>Spiralia</taxon>
        <taxon>Lophotrochozoa</taxon>
        <taxon>Mollusca</taxon>
        <taxon>Gastropoda</taxon>
        <taxon>Heterobranchia</taxon>
        <taxon>Euthyneura</taxon>
        <taxon>Panpulmonata</taxon>
        <taxon>Sacoglossa</taxon>
        <taxon>Placobranchoidea</taxon>
        <taxon>Plakobranchidae</taxon>
        <taxon>Elysia</taxon>
    </lineage>
</organism>
<feature type="domain" description="SEA" evidence="2">
    <location>
        <begin position="448"/>
        <end position="485"/>
    </location>
</feature>
<feature type="domain" description="DOMON" evidence="3">
    <location>
        <begin position="278"/>
        <end position="405"/>
    </location>
</feature>
<dbReference type="EMBL" id="BMAT01003043">
    <property type="protein sequence ID" value="GFS19097.1"/>
    <property type="molecule type" value="Genomic_DNA"/>
</dbReference>
<keyword evidence="5" id="KW-1185">Reference proteome</keyword>
<evidence type="ECO:0000313" key="5">
    <source>
        <dbReference type="Proteomes" id="UP000762676"/>
    </source>
</evidence>
<feature type="region of interest" description="Disordered" evidence="1">
    <location>
        <begin position="80"/>
        <end position="125"/>
    </location>
</feature>
<evidence type="ECO:0000259" key="3">
    <source>
        <dbReference type="PROSITE" id="PS50836"/>
    </source>
</evidence>
<feature type="domain" description="DOMON" evidence="3">
    <location>
        <begin position="74"/>
        <end position="211"/>
    </location>
</feature>
<dbReference type="InterPro" id="IPR045266">
    <property type="entry name" value="DOH_DOMON"/>
</dbReference>
<sequence>MKSAEPLITDRWVDEKSKPAPDQSSDVSQLSGYFDKGNLTFSFARPLVSSDKSEDIDLTSNACIYILTAQGKTSNFDIRYHGYDSRKPTGEPNGEPKGEPTGEPNGEPSGEPNGEPIGEQTGGSNLHQMDCVDMVIGTAIGQFSRIGDYYTRDRSTPLFDDEYGGQDDLTAAFGYEEDGETTLVFRRKLEASETSDWPIENSLMHIVWARGQQEGDIKHWPDSALEKKQADADYYRKDELKYHGHGNHRGAASFNFFDAPAVATSDCTTGGCTDLASCPFKLSWTYNASDDSVTFDIEADVQPNTWVAIGFSKDNFMPETDVVAAYIVPGGAGTMTVSDRYADGRTPPTVDSVQNAIMVSGSRDGGLNRVVFKRPARTSDTSRDIDLHSNGGAEDDCPYVFLGKGGDVAEDETMSYHLTTPVRVGRICFGICAGAGPISVPRETRATLTVRVPFKLRLVQQTFSSALEDPTSAEYRQLATNLETQ</sequence>
<evidence type="ECO:0000313" key="4">
    <source>
        <dbReference type="EMBL" id="GFS19097.1"/>
    </source>
</evidence>
<feature type="non-terminal residue" evidence="4">
    <location>
        <position position="485"/>
    </location>
</feature>
<dbReference type="CDD" id="cd09631">
    <property type="entry name" value="DOMON_DOH"/>
    <property type="match status" value="3"/>
</dbReference>